<evidence type="ECO:0000313" key="9">
    <source>
        <dbReference type="Proteomes" id="UP000269097"/>
    </source>
</evidence>
<gene>
    <name evidence="8" type="ORF">EAV92_22725</name>
</gene>
<feature type="transmembrane region" description="Helical" evidence="6">
    <location>
        <begin position="112"/>
        <end position="133"/>
    </location>
</feature>
<keyword evidence="2" id="KW-0813">Transport</keyword>
<evidence type="ECO:0000256" key="6">
    <source>
        <dbReference type="SAM" id="Phobius"/>
    </source>
</evidence>
<keyword evidence="4 6" id="KW-1133">Transmembrane helix</keyword>
<feature type="domain" description="Major facilitator superfamily (MFS) profile" evidence="7">
    <location>
        <begin position="1"/>
        <end position="403"/>
    </location>
</feature>
<name>A0A3G3K3Q1_9BACL</name>
<dbReference type="Pfam" id="PF07690">
    <property type="entry name" value="MFS_1"/>
    <property type="match status" value="1"/>
</dbReference>
<dbReference type="GO" id="GO:0022857">
    <property type="term" value="F:transmembrane transporter activity"/>
    <property type="evidence" value="ECO:0007669"/>
    <property type="project" value="InterPro"/>
</dbReference>
<accession>A0A3G3K3Q1</accession>
<dbReference type="PROSITE" id="PS50850">
    <property type="entry name" value="MFS"/>
    <property type="match status" value="1"/>
</dbReference>
<evidence type="ECO:0000313" key="8">
    <source>
        <dbReference type="EMBL" id="AYQ75113.1"/>
    </source>
</evidence>
<feature type="transmembrane region" description="Helical" evidence="6">
    <location>
        <begin position="267"/>
        <end position="285"/>
    </location>
</feature>
<feature type="transmembrane region" description="Helical" evidence="6">
    <location>
        <begin position="153"/>
        <end position="170"/>
    </location>
</feature>
<dbReference type="InterPro" id="IPR011701">
    <property type="entry name" value="MFS"/>
</dbReference>
<dbReference type="PANTHER" id="PTHR23518:SF2">
    <property type="entry name" value="MAJOR FACILITATOR SUPERFAMILY TRANSPORTER"/>
    <property type="match status" value="1"/>
</dbReference>
<evidence type="ECO:0000256" key="4">
    <source>
        <dbReference type="ARBA" id="ARBA00022989"/>
    </source>
</evidence>
<feature type="transmembrane region" description="Helical" evidence="6">
    <location>
        <begin position="292"/>
        <end position="309"/>
    </location>
</feature>
<feature type="transmembrane region" description="Helical" evidence="6">
    <location>
        <begin position="227"/>
        <end position="247"/>
    </location>
</feature>
<dbReference type="PANTHER" id="PTHR23518">
    <property type="entry name" value="C-METHYLTRANSFERASE"/>
    <property type="match status" value="1"/>
</dbReference>
<feature type="transmembrane region" description="Helical" evidence="6">
    <location>
        <begin position="381"/>
        <end position="399"/>
    </location>
</feature>
<dbReference type="InterPro" id="IPR020846">
    <property type="entry name" value="MFS_dom"/>
</dbReference>
<keyword evidence="9" id="KW-1185">Reference proteome</keyword>
<evidence type="ECO:0000259" key="7">
    <source>
        <dbReference type="PROSITE" id="PS50850"/>
    </source>
</evidence>
<dbReference type="EMBL" id="CP033433">
    <property type="protein sequence ID" value="AYQ75113.1"/>
    <property type="molecule type" value="Genomic_DNA"/>
</dbReference>
<keyword evidence="5 6" id="KW-0472">Membrane</keyword>
<dbReference type="GO" id="GO:0005886">
    <property type="term" value="C:plasma membrane"/>
    <property type="evidence" value="ECO:0007669"/>
    <property type="project" value="UniProtKB-SubCell"/>
</dbReference>
<proteinExistence type="predicted"/>
<evidence type="ECO:0000256" key="3">
    <source>
        <dbReference type="ARBA" id="ARBA00022692"/>
    </source>
</evidence>
<feature type="transmembrane region" description="Helical" evidence="6">
    <location>
        <begin position="21"/>
        <end position="46"/>
    </location>
</feature>
<dbReference type="KEGG" id="coh:EAV92_22725"/>
<keyword evidence="3 6" id="KW-0812">Transmembrane</keyword>
<dbReference type="RefSeq" id="WP_123043193.1">
    <property type="nucleotide sequence ID" value="NZ_CP033433.1"/>
</dbReference>
<comment type="subcellular location">
    <subcellularLocation>
        <location evidence="1">Cell membrane</location>
        <topology evidence="1">Multi-pass membrane protein</topology>
    </subcellularLocation>
</comment>
<dbReference type="SUPFAM" id="SSF103473">
    <property type="entry name" value="MFS general substrate transporter"/>
    <property type="match status" value="1"/>
</dbReference>
<sequence>MPLPGACRKEGESLDSVSRRQLWAIVGISSLLSVVFSGLDVAFTVFSVNRLELPASDLALLRSLRLAVTIPFILAMGGIADAWGQKKTATAAIVVMSAASVLTVAIPGKGMLFATFPLYGGMSAILLVSMNVFSQGVKDELRGLSNTLYRSTFIGFSIAGPLSAGLLIGFGFPAAFLAFAAIALFSLAALSLYPQDRREAGASKETVRQTAARMAEGWKSLLRDRPLLTYMLMNGLLNHTVMVNLVLVPVKLMDDLGVSSRDYTRVMTVSSIIGLLFTIAAGFLMKKHLSRLITMPMLLSAACNFASGLESSVWLTIVLFILSSALYTVTMAPTSLWLGEMAKQQFGTIFGIFKVMSAGIGFLVSASLSVVQSGLGIDMALVAYGIFGVLASLLFMRLMSKWQAAAGRKVPDSIRQSKGDVTA</sequence>
<evidence type="ECO:0000256" key="5">
    <source>
        <dbReference type="ARBA" id="ARBA00023136"/>
    </source>
</evidence>
<reference evidence="8 9" key="1">
    <citation type="submission" date="2018-10" db="EMBL/GenBank/DDBJ databases">
        <title>Genome Sequence of Cohnella sp.</title>
        <authorList>
            <person name="Srinivasan S."/>
            <person name="Kim M.K."/>
        </authorList>
    </citation>
    <scope>NUCLEOTIDE SEQUENCE [LARGE SCALE GENOMIC DNA]</scope>
    <source>
        <strain evidence="8 9">18JY8-7</strain>
    </source>
</reference>
<evidence type="ECO:0000256" key="2">
    <source>
        <dbReference type="ARBA" id="ARBA00022448"/>
    </source>
</evidence>
<dbReference type="AlphaFoldDB" id="A0A3G3K3Q1"/>
<dbReference type="CDD" id="cd06174">
    <property type="entry name" value="MFS"/>
    <property type="match status" value="1"/>
</dbReference>
<evidence type="ECO:0000256" key="1">
    <source>
        <dbReference type="ARBA" id="ARBA00004651"/>
    </source>
</evidence>
<dbReference type="InterPro" id="IPR036259">
    <property type="entry name" value="MFS_trans_sf"/>
</dbReference>
<organism evidence="8 9">
    <name type="scientific">Cohnella candidum</name>
    <dbReference type="NCBI Taxonomy" id="2674991"/>
    <lineage>
        <taxon>Bacteria</taxon>
        <taxon>Bacillati</taxon>
        <taxon>Bacillota</taxon>
        <taxon>Bacilli</taxon>
        <taxon>Bacillales</taxon>
        <taxon>Paenibacillaceae</taxon>
        <taxon>Cohnella</taxon>
    </lineage>
</organism>
<dbReference type="Gene3D" id="1.20.1250.20">
    <property type="entry name" value="MFS general substrate transporter like domains"/>
    <property type="match status" value="1"/>
</dbReference>
<feature type="transmembrane region" description="Helical" evidence="6">
    <location>
        <begin position="58"/>
        <end position="76"/>
    </location>
</feature>
<feature type="transmembrane region" description="Helical" evidence="6">
    <location>
        <begin position="315"/>
        <end position="339"/>
    </location>
</feature>
<feature type="transmembrane region" description="Helical" evidence="6">
    <location>
        <begin position="88"/>
        <end position="106"/>
    </location>
</feature>
<dbReference type="Proteomes" id="UP000269097">
    <property type="component" value="Chromosome"/>
</dbReference>
<feature type="transmembrane region" description="Helical" evidence="6">
    <location>
        <begin position="176"/>
        <end position="194"/>
    </location>
</feature>
<feature type="transmembrane region" description="Helical" evidence="6">
    <location>
        <begin position="351"/>
        <end position="375"/>
    </location>
</feature>
<protein>
    <submittedName>
        <fullName evidence="8">MFS transporter</fullName>
    </submittedName>
</protein>